<name>A0A8J7BW11_9CYAN</name>
<keyword evidence="2" id="KW-1185">Reference proteome</keyword>
<dbReference type="EMBL" id="JACXAE010000009">
    <property type="protein sequence ID" value="MBD2770927.1"/>
    <property type="molecule type" value="Genomic_DNA"/>
</dbReference>
<comment type="caution">
    <text evidence="1">The sequence shown here is derived from an EMBL/GenBank/DDBJ whole genome shotgun (WGS) entry which is preliminary data.</text>
</comment>
<proteinExistence type="predicted"/>
<dbReference type="AlphaFoldDB" id="A0A8J7BW11"/>
<dbReference type="RefSeq" id="WP_190825203.1">
    <property type="nucleotide sequence ID" value="NZ_CAWPPI010000009.1"/>
</dbReference>
<evidence type="ECO:0000313" key="2">
    <source>
        <dbReference type="Proteomes" id="UP000629098"/>
    </source>
</evidence>
<reference evidence="1" key="1">
    <citation type="submission" date="2020-09" db="EMBL/GenBank/DDBJ databases">
        <title>Iningainema tapete sp. nov. (Scytonemataceae, Cyanobacteria) from greenhouses in central Florida (USA) produces two types of nodularin with biosynthetic potential for microcystin-LR and anabaenopeptins.</title>
        <authorList>
            <person name="Berthold D.E."/>
            <person name="Lefler F.W."/>
            <person name="Huang I.-S."/>
            <person name="Abdulla H."/>
            <person name="Zimba P.V."/>
            <person name="Laughinghouse H.D. IV."/>
        </authorList>
    </citation>
    <scope>NUCLEOTIDE SEQUENCE</scope>
    <source>
        <strain evidence="1">BLCCT55</strain>
    </source>
</reference>
<gene>
    <name evidence="1" type="ORF">ICL16_02010</name>
</gene>
<accession>A0A8J7BW11</accession>
<organism evidence="1 2">
    <name type="scientific">Iningainema tapete BLCC-T55</name>
    <dbReference type="NCBI Taxonomy" id="2748662"/>
    <lineage>
        <taxon>Bacteria</taxon>
        <taxon>Bacillati</taxon>
        <taxon>Cyanobacteriota</taxon>
        <taxon>Cyanophyceae</taxon>
        <taxon>Nostocales</taxon>
        <taxon>Scytonemataceae</taxon>
        <taxon>Iningainema tapete</taxon>
    </lineage>
</organism>
<sequence length="78" mass="8929">MENQKFYVIWDSSSTAPYGGALGVYDSYELALKEMQSYVSNGTVEYLHCYLVELNSPISNWEQVINYNEGDNEGEWGM</sequence>
<dbReference type="Proteomes" id="UP000629098">
    <property type="component" value="Unassembled WGS sequence"/>
</dbReference>
<evidence type="ECO:0000313" key="1">
    <source>
        <dbReference type="EMBL" id="MBD2770927.1"/>
    </source>
</evidence>
<protein>
    <submittedName>
        <fullName evidence="1">Uncharacterized protein</fullName>
    </submittedName>
</protein>